<sequence>MDLEYRQLDPHEESTFKELVEYSMPPVLEYLDGPEHYSTRVDMMEKWGLFDDEMRAAIGHERFDLKVREQWLDTVGSLVAVDPTERERGLTETMLRETYREFRDRGIVLAAGWPFDREFYRQYHSATLARFARVDGPISSLPARPIERDLELVSETDYEQLDTVYRTFISDYGFTPDRTAEWWTAGLFEDEETHAVLLGATDPVGYLVYRIVDHTFVVDDVAFASECAWIDLLNYIRRHASQATSFHLTLPTDVELLALLSDPAAVDYEVVLGPVGRVLEFPTAVERLDYGTTDATLTVAVEDDVATWNDGTFEVTVRDGDATVTESTERPDVRLDIGTFTQLFVGYGGVERAMLTGTFQAHTDGVVETLATLYPQRSLFCPDRF</sequence>
<evidence type="ECO:0008006" key="5">
    <source>
        <dbReference type="Google" id="ProtNLM"/>
    </source>
</evidence>
<dbReference type="Proteomes" id="UP000605784">
    <property type="component" value="Unassembled WGS sequence"/>
</dbReference>
<reference evidence="3" key="2">
    <citation type="submission" date="2020-09" db="EMBL/GenBank/DDBJ databases">
        <authorList>
            <person name="Sun Q."/>
            <person name="Ohkuma M."/>
        </authorList>
    </citation>
    <scope>NUCLEOTIDE SEQUENCE</scope>
    <source>
        <strain evidence="3">JCM 17820</strain>
    </source>
</reference>
<dbReference type="Pfam" id="PF17668">
    <property type="entry name" value="Acetyltransf_17"/>
    <property type="match status" value="1"/>
</dbReference>
<proteinExistence type="predicted"/>
<dbReference type="InterPro" id="IPR025559">
    <property type="entry name" value="Eis_dom"/>
</dbReference>
<feature type="domain" description="Enhanced intracellular survival protein" evidence="1">
    <location>
        <begin position="282"/>
        <end position="382"/>
    </location>
</feature>
<comment type="caution">
    <text evidence="3">The sequence shown here is derived from an EMBL/GenBank/DDBJ whole genome shotgun (WGS) entry which is preliminary data.</text>
</comment>
<dbReference type="Gene3D" id="3.30.1050.10">
    <property type="entry name" value="SCP2 sterol-binding domain"/>
    <property type="match status" value="1"/>
</dbReference>
<evidence type="ECO:0000259" key="2">
    <source>
        <dbReference type="Pfam" id="PF17668"/>
    </source>
</evidence>
<dbReference type="SUPFAM" id="SSF55718">
    <property type="entry name" value="SCP-like"/>
    <property type="match status" value="1"/>
</dbReference>
<dbReference type="RefSeq" id="WP_188997474.1">
    <property type="nucleotide sequence ID" value="NZ_BMOU01000003.1"/>
</dbReference>
<organism evidence="3 4">
    <name type="scientific">Haloarcula pellucida</name>
    <dbReference type="NCBI Taxonomy" id="1427151"/>
    <lineage>
        <taxon>Archaea</taxon>
        <taxon>Methanobacteriati</taxon>
        <taxon>Methanobacteriota</taxon>
        <taxon>Stenosarchaea group</taxon>
        <taxon>Halobacteria</taxon>
        <taxon>Halobacteriales</taxon>
        <taxon>Haloarculaceae</taxon>
        <taxon>Haloarcula</taxon>
    </lineage>
</organism>
<dbReference type="InterPro" id="IPR051554">
    <property type="entry name" value="Acetyltransferase_Eis"/>
</dbReference>
<evidence type="ECO:0000259" key="1">
    <source>
        <dbReference type="Pfam" id="PF13530"/>
    </source>
</evidence>
<dbReference type="GO" id="GO:0030649">
    <property type="term" value="P:aminoglycoside antibiotic catabolic process"/>
    <property type="evidence" value="ECO:0007669"/>
    <property type="project" value="TreeGrafter"/>
</dbReference>
<dbReference type="AlphaFoldDB" id="A0A830GMC2"/>
<feature type="domain" description="Eis-like acetyltransferase" evidence="2">
    <location>
        <begin position="177"/>
        <end position="268"/>
    </location>
</feature>
<gene>
    <name evidence="3" type="ORF">GCM10009030_22190</name>
</gene>
<dbReference type="PANTHER" id="PTHR37817">
    <property type="entry name" value="N-ACETYLTRANSFERASE EIS"/>
    <property type="match status" value="1"/>
</dbReference>
<dbReference type="Pfam" id="PF13527">
    <property type="entry name" value="Acetyltransf_9"/>
    <property type="match status" value="1"/>
</dbReference>
<dbReference type="EMBL" id="BMOU01000003">
    <property type="protein sequence ID" value="GGN95105.1"/>
    <property type="molecule type" value="Genomic_DNA"/>
</dbReference>
<dbReference type="InterPro" id="IPR016181">
    <property type="entry name" value="Acyl_CoA_acyltransferase"/>
</dbReference>
<protein>
    <recommendedName>
        <fullName evidence="5">GNAT family N-acetyltransferase</fullName>
    </recommendedName>
</protein>
<name>A0A830GMC2_9EURY</name>
<dbReference type="InterPro" id="IPR041380">
    <property type="entry name" value="Acetyltransf_17"/>
</dbReference>
<evidence type="ECO:0000313" key="4">
    <source>
        <dbReference type="Proteomes" id="UP000605784"/>
    </source>
</evidence>
<reference evidence="3" key="1">
    <citation type="journal article" date="2014" name="Int. J. Syst. Evol. Microbiol.">
        <title>Complete genome sequence of Corynebacterium casei LMG S-19264T (=DSM 44701T), isolated from a smear-ripened cheese.</title>
        <authorList>
            <consortium name="US DOE Joint Genome Institute (JGI-PGF)"/>
            <person name="Walter F."/>
            <person name="Albersmeier A."/>
            <person name="Kalinowski J."/>
            <person name="Ruckert C."/>
        </authorList>
    </citation>
    <scope>NUCLEOTIDE SEQUENCE</scope>
    <source>
        <strain evidence="3">JCM 17820</strain>
    </source>
</reference>
<dbReference type="SUPFAM" id="SSF55729">
    <property type="entry name" value="Acyl-CoA N-acyltransferases (Nat)"/>
    <property type="match status" value="1"/>
</dbReference>
<dbReference type="InterPro" id="IPR036527">
    <property type="entry name" value="SCP2_sterol-bd_dom_sf"/>
</dbReference>
<evidence type="ECO:0000313" key="3">
    <source>
        <dbReference type="EMBL" id="GGN95105.1"/>
    </source>
</evidence>
<keyword evidence="4" id="KW-1185">Reference proteome</keyword>
<accession>A0A830GMC2</accession>
<dbReference type="Gene3D" id="3.40.630.30">
    <property type="match status" value="2"/>
</dbReference>
<dbReference type="Pfam" id="PF13530">
    <property type="entry name" value="SCP2_2"/>
    <property type="match status" value="1"/>
</dbReference>
<dbReference type="PANTHER" id="PTHR37817:SF1">
    <property type="entry name" value="N-ACETYLTRANSFERASE EIS"/>
    <property type="match status" value="1"/>
</dbReference>
<dbReference type="GO" id="GO:0034069">
    <property type="term" value="F:aminoglycoside N-acetyltransferase activity"/>
    <property type="evidence" value="ECO:0007669"/>
    <property type="project" value="TreeGrafter"/>
</dbReference>